<dbReference type="EMBL" id="MCGE01000013">
    <property type="protein sequence ID" value="ORZ15368.1"/>
    <property type="molecule type" value="Genomic_DNA"/>
</dbReference>
<protein>
    <submittedName>
        <fullName evidence="2">Uncharacterized protein</fullName>
    </submittedName>
</protein>
<proteinExistence type="predicted"/>
<dbReference type="Gene3D" id="3.40.50.11350">
    <property type="match status" value="1"/>
</dbReference>
<dbReference type="Proteomes" id="UP000193560">
    <property type="component" value="Unassembled WGS sequence"/>
</dbReference>
<keyword evidence="1" id="KW-1133">Transmembrane helix</keyword>
<accession>A0A1X2IFJ0</accession>
<sequence length="548" mass="63256">MTYQHLNSNVDLKQIKFRYNMAKWLTTASMLTVILLALYSIFYPGSQSNHKLHLTTDHDLTHSITNEDFAPKQNSNSAKRNSTCQFSTNNMMISNDSLLQALSYVSDQDFNNYCDSWDSEYGFSDDLHLNNQDCGNWQDAFSTLQQQRLQELEQLKTKIAENESLLNSDDVPAFVSYVCQEDPMHRGSRSCGGLADRMSGMISTFFYALMTNRGFFMNWQEGDPTSLESVFEKPTINWSFDPEDMKQLYKSDSLGFQSVNTLNFNWEKIRAAMFPDGPIQDFNELWTSKYVEVKSNRGYIIRTFEHSTRYTDTLNEMGLTKTNSFRCILDYLLRPKTGARRFINAYKQLFQMDSVLSIGLQIRTDDQAMAHPEDDTNNFETWNYFISCANDLRDAKRQPHHKRVVYFLLTDSNKLRQEFVAMNNNQTLRDRYIKDDQTSMVVTGLPIEHIEAKTVKTKFDANITDSDSDHERLLAGVNSAVIDNWLLSYTDYRLISRQGFGKMAAFHANDPRSTISLPRVDSKEHVVDCGNPNSFTTFDTLSTWWSLG</sequence>
<reference evidence="2 3" key="1">
    <citation type="submission" date="2016-07" db="EMBL/GenBank/DDBJ databases">
        <title>Pervasive Adenine N6-methylation of Active Genes in Fungi.</title>
        <authorList>
            <consortium name="DOE Joint Genome Institute"/>
            <person name="Mondo S.J."/>
            <person name="Dannebaum R.O."/>
            <person name="Kuo R.C."/>
            <person name="Labutti K."/>
            <person name="Haridas S."/>
            <person name="Kuo A."/>
            <person name="Salamov A."/>
            <person name="Ahrendt S.R."/>
            <person name="Lipzen A."/>
            <person name="Sullivan W."/>
            <person name="Andreopoulos W.B."/>
            <person name="Clum A."/>
            <person name="Lindquist E."/>
            <person name="Daum C."/>
            <person name="Ramamoorthy G.K."/>
            <person name="Gryganskyi A."/>
            <person name="Culley D."/>
            <person name="Magnuson J.K."/>
            <person name="James T.Y."/>
            <person name="O'Malley M.A."/>
            <person name="Stajich J.E."/>
            <person name="Spatafora J.W."/>
            <person name="Visel A."/>
            <person name="Grigoriev I.V."/>
        </authorList>
    </citation>
    <scope>NUCLEOTIDE SEQUENCE [LARGE SCALE GENOMIC DNA]</scope>
    <source>
        <strain evidence="2 3">NRRL 1336</strain>
    </source>
</reference>
<dbReference type="GO" id="GO:0046921">
    <property type="term" value="F:alpha-(1-&gt;6)-fucosyltransferase activity"/>
    <property type="evidence" value="ECO:0007669"/>
    <property type="project" value="TreeGrafter"/>
</dbReference>
<gene>
    <name evidence="2" type="ORF">BCR42DRAFT_416951</name>
</gene>
<keyword evidence="1" id="KW-0472">Membrane</keyword>
<name>A0A1X2IFJ0_9FUNG</name>
<comment type="caution">
    <text evidence="2">The sequence shown here is derived from an EMBL/GenBank/DDBJ whole genome shotgun (WGS) entry which is preliminary data.</text>
</comment>
<dbReference type="OrthoDB" id="428346at2759"/>
<dbReference type="STRING" id="90262.A0A1X2IFJ0"/>
<keyword evidence="1" id="KW-0812">Transmembrane</keyword>
<dbReference type="GO" id="GO:0006487">
    <property type="term" value="P:protein N-linked glycosylation"/>
    <property type="evidence" value="ECO:0007669"/>
    <property type="project" value="TreeGrafter"/>
</dbReference>
<dbReference type="PANTHER" id="PTHR13132:SF29">
    <property type="entry name" value="ALPHA-(1,6)-FUCOSYLTRANSFERASE"/>
    <property type="match status" value="1"/>
</dbReference>
<organism evidence="2 3">
    <name type="scientific">Absidia repens</name>
    <dbReference type="NCBI Taxonomy" id="90262"/>
    <lineage>
        <taxon>Eukaryota</taxon>
        <taxon>Fungi</taxon>
        <taxon>Fungi incertae sedis</taxon>
        <taxon>Mucoromycota</taxon>
        <taxon>Mucoromycotina</taxon>
        <taxon>Mucoromycetes</taxon>
        <taxon>Mucorales</taxon>
        <taxon>Cunninghamellaceae</taxon>
        <taxon>Absidia</taxon>
    </lineage>
</organism>
<dbReference type="AlphaFoldDB" id="A0A1X2IFJ0"/>
<feature type="transmembrane region" description="Helical" evidence="1">
    <location>
        <begin position="21"/>
        <end position="42"/>
    </location>
</feature>
<keyword evidence="3" id="KW-1185">Reference proteome</keyword>
<dbReference type="PANTHER" id="PTHR13132">
    <property type="entry name" value="ALPHA- 1,6 -FUCOSYLTRANSFERASE"/>
    <property type="match status" value="1"/>
</dbReference>
<evidence type="ECO:0000313" key="3">
    <source>
        <dbReference type="Proteomes" id="UP000193560"/>
    </source>
</evidence>
<evidence type="ECO:0000313" key="2">
    <source>
        <dbReference type="EMBL" id="ORZ15368.1"/>
    </source>
</evidence>
<evidence type="ECO:0000256" key="1">
    <source>
        <dbReference type="SAM" id="Phobius"/>
    </source>
</evidence>